<protein>
    <recommendedName>
        <fullName evidence="3">DUF4194 domain-containing protein</fullName>
    </recommendedName>
</protein>
<evidence type="ECO:0000313" key="2">
    <source>
        <dbReference type="Proteomes" id="UP001168613"/>
    </source>
</evidence>
<keyword evidence="2" id="KW-1185">Reference proteome</keyword>
<proteinExistence type="predicted"/>
<evidence type="ECO:0008006" key="3">
    <source>
        <dbReference type="Google" id="ProtNLM"/>
    </source>
</evidence>
<dbReference type="Proteomes" id="UP001168613">
    <property type="component" value="Unassembled WGS sequence"/>
</dbReference>
<comment type="caution">
    <text evidence="1">The sequence shown here is derived from an EMBL/GenBank/DDBJ whole genome shotgun (WGS) entry which is preliminary data.</text>
</comment>
<reference evidence="1" key="1">
    <citation type="submission" date="2021-11" db="EMBL/GenBank/DDBJ databases">
        <title>Draft genome sequence of Alcaligenes endophyticus type strain CCUG 75668T.</title>
        <authorList>
            <person name="Salva-Serra F."/>
            <person name="Duran R.E."/>
            <person name="Seeger M."/>
            <person name="Moore E.R.B."/>
            <person name="Jaen-Luchoro D."/>
        </authorList>
    </citation>
    <scope>NUCLEOTIDE SEQUENCE</scope>
    <source>
        <strain evidence="1">CCUG 75668</strain>
    </source>
</reference>
<gene>
    <name evidence="1" type="ORF">LMS43_04960</name>
</gene>
<accession>A0ABT8EHM3</accession>
<sequence length="219" mass="25403">MMKARIRLALLDGKYLCPYRYPDEYACLAEQESERTAVNQWLNEIEMRLARLGDDGAFFMAPQQIQAHDLARIRDEFARFRDVYGPLVHMLDMLRNAQEEFSFQPGEYLQLADLVLSVNGSATLEGQLRSFEISGTHKRYSNHELLKRMLDNLSKEGYLILSNPERHVYRCTGKLQQLSLALEYMAERQGLINSTHEHETHEQSELLDALYVDDEAESI</sequence>
<evidence type="ECO:0000313" key="1">
    <source>
        <dbReference type="EMBL" id="MDN4120635.1"/>
    </source>
</evidence>
<dbReference type="EMBL" id="JAJHNU010000001">
    <property type="protein sequence ID" value="MDN4120635.1"/>
    <property type="molecule type" value="Genomic_DNA"/>
</dbReference>
<name>A0ABT8EHM3_9BURK</name>
<organism evidence="1 2">
    <name type="scientific">Alcaligenes endophyticus</name>
    <dbReference type="NCBI Taxonomy" id="1929088"/>
    <lineage>
        <taxon>Bacteria</taxon>
        <taxon>Pseudomonadati</taxon>
        <taxon>Pseudomonadota</taxon>
        <taxon>Betaproteobacteria</taxon>
        <taxon>Burkholderiales</taxon>
        <taxon>Alcaligenaceae</taxon>
        <taxon>Alcaligenes</taxon>
    </lineage>
</organism>
<dbReference type="RefSeq" id="WP_266122061.1">
    <property type="nucleotide sequence ID" value="NZ_JAJHNU010000001.1"/>
</dbReference>